<dbReference type="InterPro" id="IPR013785">
    <property type="entry name" value="Aldolase_TIM"/>
</dbReference>
<dbReference type="GO" id="GO:0003824">
    <property type="term" value="F:catalytic activity"/>
    <property type="evidence" value="ECO:0007669"/>
    <property type="project" value="InterPro"/>
</dbReference>
<dbReference type="SFLD" id="SFLDG01097">
    <property type="entry name" value="Uncharacterised_Radical_SAM_Su"/>
    <property type="match status" value="1"/>
</dbReference>
<dbReference type="PROSITE" id="PS51918">
    <property type="entry name" value="RADICAL_SAM"/>
    <property type="match status" value="1"/>
</dbReference>
<feature type="domain" description="Radical SAM core" evidence="7">
    <location>
        <begin position="53"/>
        <end position="282"/>
    </location>
</feature>
<dbReference type="InterPro" id="IPR031004">
    <property type="entry name" value="rSAM_YfkAB"/>
</dbReference>
<keyword evidence="2" id="KW-0949">S-adenosyl-L-methionine</keyword>
<dbReference type="InterPro" id="IPR007197">
    <property type="entry name" value="rSAM"/>
</dbReference>
<evidence type="ECO:0000256" key="3">
    <source>
        <dbReference type="ARBA" id="ARBA00022723"/>
    </source>
</evidence>
<evidence type="ECO:0000256" key="5">
    <source>
        <dbReference type="ARBA" id="ARBA00023014"/>
    </source>
</evidence>
<dbReference type="PROSITE" id="PS51257">
    <property type="entry name" value="PROKAR_LIPOPROTEIN"/>
    <property type="match status" value="1"/>
</dbReference>
<keyword evidence="1" id="KW-0004">4Fe-4S</keyword>
<dbReference type="EMBL" id="CP026520">
    <property type="protein sequence ID" value="QAV17679.1"/>
    <property type="molecule type" value="Genomic_DNA"/>
</dbReference>
<evidence type="ECO:0000256" key="6">
    <source>
        <dbReference type="SAM" id="MobiDB-lite"/>
    </source>
</evidence>
<dbReference type="Pfam" id="PF08756">
    <property type="entry name" value="YfkB"/>
    <property type="match status" value="1"/>
</dbReference>
<keyword evidence="4" id="KW-0408">Iron</keyword>
<dbReference type="Pfam" id="PF04055">
    <property type="entry name" value="Radical_SAM"/>
    <property type="match status" value="1"/>
</dbReference>
<reference evidence="8 9" key="1">
    <citation type="submission" date="2018-01" db="EMBL/GenBank/DDBJ databases">
        <title>The whole genome sequencing and assembly of Paenibacillus chitinolyticus KCCM 41400 strain.</title>
        <authorList>
            <person name="Kim J.-Y."/>
            <person name="Park M.-K."/>
            <person name="Lee Y.-J."/>
            <person name="Yi H."/>
            <person name="Bahn Y.-S."/>
            <person name="Kim J.F."/>
            <person name="Lee D.-W."/>
        </authorList>
    </citation>
    <scope>NUCLEOTIDE SEQUENCE [LARGE SCALE GENOMIC DNA]</scope>
    <source>
        <strain evidence="8 9">KCCM 41400</strain>
    </source>
</reference>
<sequence>MRKEAYIPGGSGNHPNLGTGCEEEMNERTAVPALKKLSPSYDPWDPIRSLQQHGRHTLTSVEFTVSNLCNMRCEHCAVGDTLVMKEGPKLALDHALRRLEEIQHLETISITGGEPMFSEKTVKEYIVPLLRYARERGVRSQINSNLTMELERYEWIAPYLDVMHISFNYTCAEDFHEVGFVRSGRPVGMKAASKMYDRMLDNSVALSKGGMFISAESMLNTRTSEKMVPIHKIIEEIGCQRHEVHPMYPSSFASNLPILTLDQLRDTIHRLLDGRNPEMWMLLGTLPFYACNSSEEDRKLLSRLRSEPNLTVRNDPDGRNRLNVNMFTGDVYVTDFADVPALGNLHEDKLETVFDRWLNHPLSRTVDCHCPAVSCCGPNLLVANSYYSGEDFTRRQAILT</sequence>
<name>A0A410WTF2_9BACL</name>
<proteinExistence type="predicted"/>
<dbReference type="SFLD" id="SFLDS00029">
    <property type="entry name" value="Radical_SAM"/>
    <property type="match status" value="1"/>
</dbReference>
<dbReference type="Gene3D" id="3.20.20.70">
    <property type="entry name" value="Aldolase class I"/>
    <property type="match status" value="1"/>
</dbReference>
<dbReference type="NCBIfam" id="TIGR04478">
    <property type="entry name" value="rSAM_YfkAB"/>
    <property type="match status" value="1"/>
</dbReference>
<evidence type="ECO:0000313" key="8">
    <source>
        <dbReference type="EMBL" id="QAV17679.1"/>
    </source>
</evidence>
<accession>A0A410WTF2</accession>
<evidence type="ECO:0000313" key="9">
    <source>
        <dbReference type="Proteomes" id="UP000288943"/>
    </source>
</evidence>
<keyword evidence="5" id="KW-0411">Iron-sulfur</keyword>
<dbReference type="KEGG" id="pchi:PC41400_08405"/>
<dbReference type="SUPFAM" id="SSF102114">
    <property type="entry name" value="Radical SAM enzymes"/>
    <property type="match status" value="1"/>
</dbReference>
<dbReference type="Proteomes" id="UP000288943">
    <property type="component" value="Chromosome"/>
</dbReference>
<dbReference type="InterPro" id="IPR058240">
    <property type="entry name" value="rSAM_sf"/>
</dbReference>
<feature type="region of interest" description="Disordered" evidence="6">
    <location>
        <begin position="1"/>
        <end position="20"/>
    </location>
</feature>
<evidence type="ECO:0000256" key="1">
    <source>
        <dbReference type="ARBA" id="ARBA00022485"/>
    </source>
</evidence>
<organism evidence="8 9">
    <name type="scientific">Paenibacillus chitinolyticus</name>
    <dbReference type="NCBI Taxonomy" id="79263"/>
    <lineage>
        <taxon>Bacteria</taxon>
        <taxon>Bacillati</taxon>
        <taxon>Bacillota</taxon>
        <taxon>Bacilli</taxon>
        <taxon>Bacillales</taxon>
        <taxon>Paenibacillaceae</taxon>
        <taxon>Paenibacillus</taxon>
    </lineage>
</organism>
<evidence type="ECO:0000256" key="2">
    <source>
        <dbReference type="ARBA" id="ARBA00022691"/>
    </source>
</evidence>
<keyword evidence="3" id="KW-0479">Metal-binding</keyword>
<gene>
    <name evidence="8" type="primary">yfkAB</name>
    <name evidence="8" type="ORF">PC41400_08405</name>
</gene>
<evidence type="ECO:0000256" key="4">
    <source>
        <dbReference type="ARBA" id="ARBA00023004"/>
    </source>
</evidence>
<protein>
    <submittedName>
        <fullName evidence="8">Radical SAM/CxCxxxxC motif protein YfkAB</fullName>
    </submittedName>
</protein>
<dbReference type="OrthoDB" id="2395634at2"/>
<dbReference type="GO" id="GO:0051539">
    <property type="term" value="F:4 iron, 4 sulfur cluster binding"/>
    <property type="evidence" value="ECO:0007669"/>
    <property type="project" value="UniProtKB-KW"/>
</dbReference>
<dbReference type="InterPro" id="IPR014866">
    <property type="entry name" value="YfkB"/>
</dbReference>
<dbReference type="PANTHER" id="PTHR42836">
    <property type="entry name" value="7-CARBOXY-7-DEAZAGUANINE SYNTHASE"/>
    <property type="match status" value="1"/>
</dbReference>
<dbReference type="GO" id="GO:0046872">
    <property type="term" value="F:metal ion binding"/>
    <property type="evidence" value="ECO:0007669"/>
    <property type="project" value="UniProtKB-KW"/>
</dbReference>
<dbReference type="PANTHER" id="PTHR42836:SF2">
    <property type="entry name" value="PROTEIN YFKA-RELATED"/>
    <property type="match status" value="1"/>
</dbReference>
<evidence type="ECO:0000259" key="7">
    <source>
        <dbReference type="PROSITE" id="PS51918"/>
    </source>
</evidence>
<dbReference type="AlphaFoldDB" id="A0A410WTF2"/>